<comment type="caution">
    <text evidence="1">The sequence shown here is derived from an EMBL/GenBank/DDBJ whole genome shotgun (WGS) entry which is preliminary data.</text>
</comment>
<dbReference type="AlphaFoldDB" id="A0A9D5CR51"/>
<evidence type="ECO:0000313" key="2">
    <source>
        <dbReference type="Proteomes" id="UP001085076"/>
    </source>
</evidence>
<gene>
    <name evidence="1" type="ORF">J5N97_012269</name>
</gene>
<dbReference type="Proteomes" id="UP001085076">
    <property type="component" value="Miscellaneous, Linkage group lg03"/>
</dbReference>
<organism evidence="1 2">
    <name type="scientific">Dioscorea zingiberensis</name>
    <dbReference type="NCBI Taxonomy" id="325984"/>
    <lineage>
        <taxon>Eukaryota</taxon>
        <taxon>Viridiplantae</taxon>
        <taxon>Streptophyta</taxon>
        <taxon>Embryophyta</taxon>
        <taxon>Tracheophyta</taxon>
        <taxon>Spermatophyta</taxon>
        <taxon>Magnoliopsida</taxon>
        <taxon>Liliopsida</taxon>
        <taxon>Dioscoreales</taxon>
        <taxon>Dioscoreaceae</taxon>
        <taxon>Dioscorea</taxon>
    </lineage>
</organism>
<protein>
    <submittedName>
        <fullName evidence="1">Uncharacterized protein</fullName>
    </submittedName>
</protein>
<evidence type="ECO:0000313" key="1">
    <source>
        <dbReference type="EMBL" id="KAJ0976795.1"/>
    </source>
</evidence>
<dbReference type="OrthoDB" id="1938437at2759"/>
<keyword evidence="2" id="KW-1185">Reference proteome</keyword>
<proteinExistence type="predicted"/>
<accession>A0A9D5CR51</accession>
<dbReference type="EMBL" id="JAGGNH010000003">
    <property type="protein sequence ID" value="KAJ0976795.1"/>
    <property type="molecule type" value="Genomic_DNA"/>
</dbReference>
<sequence length="132" mass="14621">MSVNPAPPSSHGNLDEQISQLMQCKPLSEQKLADTFSLQLRNLAFDALDKSICAVLGSDQFQANQTSEKQSTNSHLKLNDAELGSFEWKLYYSWPSILDLLRNVAAATDKDLVSLGVQLVHDTYLPGSIKLR</sequence>
<reference evidence="1" key="2">
    <citation type="journal article" date="2022" name="Hortic Res">
        <title>The genome of Dioscorea zingiberensis sheds light on the biosynthesis, origin and evolution of the medicinally important diosgenin saponins.</title>
        <authorList>
            <person name="Li Y."/>
            <person name="Tan C."/>
            <person name="Li Z."/>
            <person name="Guo J."/>
            <person name="Li S."/>
            <person name="Chen X."/>
            <person name="Wang C."/>
            <person name="Dai X."/>
            <person name="Yang H."/>
            <person name="Song W."/>
            <person name="Hou L."/>
            <person name="Xu J."/>
            <person name="Tong Z."/>
            <person name="Xu A."/>
            <person name="Yuan X."/>
            <person name="Wang W."/>
            <person name="Yang Q."/>
            <person name="Chen L."/>
            <person name="Sun Z."/>
            <person name="Wang K."/>
            <person name="Pan B."/>
            <person name="Chen J."/>
            <person name="Bao Y."/>
            <person name="Liu F."/>
            <person name="Qi X."/>
            <person name="Gang D.R."/>
            <person name="Wen J."/>
            <person name="Li J."/>
        </authorList>
    </citation>
    <scope>NUCLEOTIDE SEQUENCE</scope>
    <source>
        <strain evidence="1">Dzin_1.0</strain>
    </source>
</reference>
<reference evidence="1" key="1">
    <citation type="submission" date="2021-03" db="EMBL/GenBank/DDBJ databases">
        <authorList>
            <person name="Li Z."/>
            <person name="Yang C."/>
        </authorList>
    </citation>
    <scope>NUCLEOTIDE SEQUENCE</scope>
    <source>
        <strain evidence="1">Dzin_1.0</strain>
        <tissue evidence="1">Leaf</tissue>
    </source>
</reference>
<name>A0A9D5CR51_9LILI</name>